<dbReference type="KEGG" id="ttt:THITE_2132287"/>
<proteinExistence type="predicted"/>
<evidence type="ECO:0000313" key="2">
    <source>
        <dbReference type="Proteomes" id="UP000008181"/>
    </source>
</evidence>
<sequence>MGRPFPRPWKKPGTIGTVLLQEAQKPGVERFVSIPTRSAIPVGKNGECGGAAELKPTGTTELAMEAAPPVEKDGTILAGWDCPATEPSDVSSSGALADSSQPHLVHCGLLGV</sequence>
<name>G2RDY5_THETT</name>
<dbReference type="AlphaFoldDB" id="G2RDY5"/>
<keyword evidence="2" id="KW-1185">Reference proteome</keyword>
<dbReference type="HOGENOM" id="CLU_2147600_0_0_1"/>
<gene>
    <name evidence="1" type="ORF">THITE_2132287</name>
</gene>
<accession>G2RDY5</accession>
<protein>
    <submittedName>
        <fullName evidence="1">Uncharacterized protein</fullName>
    </submittedName>
</protein>
<dbReference type="RefSeq" id="XP_003657204.1">
    <property type="nucleotide sequence ID" value="XM_003657156.1"/>
</dbReference>
<reference evidence="1 2" key="1">
    <citation type="journal article" date="2011" name="Nat. Biotechnol.">
        <title>Comparative genomic analysis of the thermophilic biomass-degrading fungi Myceliophthora thermophila and Thielavia terrestris.</title>
        <authorList>
            <person name="Berka R.M."/>
            <person name="Grigoriev I.V."/>
            <person name="Otillar R."/>
            <person name="Salamov A."/>
            <person name="Grimwood J."/>
            <person name="Reid I."/>
            <person name="Ishmael N."/>
            <person name="John T."/>
            <person name="Darmond C."/>
            <person name="Moisan M.-C."/>
            <person name="Henrissat B."/>
            <person name="Coutinho P.M."/>
            <person name="Lombard V."/>
            <person name="Natvig D.O."/>
            <person name="Lindquist E."/>
            <person name="Schmutz J."/>
            <person name="Lucas S."/>
            <person name="Harris P."/>
            <person name="Powlowski J."/>
            <person name="Bellemare A."/>
            <person name="Taylor D."/>
            <person name="Butler G."/>
            <person name="de Vries R.P."/>
            <person name="Allijn I.E."/>
            <person name="van den Brink J."/>
            <person name="Ushinsky S."/>
            <person name="Storms R."/>
            <person name="Powell A.J."/>
            <person name="Paulsen I.T."/>
            <person name="Elbourne L.D.H."/>
            <person name="Baker S.E."/>
            <person name="Magnuson J."/>
            <person name="LaBoissiere S."/>
            <person name="Clutterbuck A.J."/>
            <person name="Martinez D."/>
            <person name="Wogulis M."/>
            <person name="de Leon A.L."/>
            <person name="Rey M.W."/>
            <person name="Tsang A."/>
        </authorList>
    </citation>
    <scope>NUCLEOTIDE SEQUENCE [LARGE SCALE GENOMIC DNA]</scope>
    <source>
        <strain evidence="2">ATCC 38088 / NRRL 8126</strain>
    </source>
</reference>
<organism evidence="1 2">
    <name type="scientific">Thermothielavioides terrestris (strain ATCC 38088 / NRRL 8126)</name>
    <name type="common">Thielavia terrestris</name>
    <dbReference type="NCBI Taxonomy" id="578455"/>
    <lineage>
        <taxon>Eukaryota</taxon>
        <taxon>Fungi</taxon>
        <taxon>Dikarya</taxon>
        <taxon>Ascomycota</taxon>
        <taxon>Pezizomycotina</taxon>
        <taxon>Sordariomycetes</taxon>
        <taxon>Sordariomycetidae</taxon>
        <taxon>Sordariales</taxon>
        <taxon>Chaetomiaceae</taxon>
        <taxon>Thermothielavioides</taxon>
        <taxon>Thermothielavioides terrestris</taxon>
    </lineage>
</organism>
<dbReference type="GeneID" id="11519707"/>
<evidence type="ECO:0000313" key="1">
    <source>
        <dbReference type="EMBL" id="AEO70868.1"/>
    </source>
</evidence>
<dbReference type="EMBL" id="CP003013">
    <property type="protein sequence ID" value="AEO70868.1"/>
    <property type="molecule type" value="Genomic_DNA"/>
</dbReference>
<dbReference type="Proteomes" id="UP000008181">
    <property type="component" value="Chromosome 5"/>
</dbReference>